<accession>A0A074ZFP4</accession>
<feature type="compositionally biased region" description="Polar residues" evidence="1">
    <location>
        <begin position="281"/>
        <end position="297"/>
    </location>
</feature>
<feature type="compositionally biased region" description="Polar residues" evidence="1">
    <location>
        <begin position="306"/>
        <end position="324"/>
    </location>
</feature>
<feature type="compositionally biased region" description="Basic and acidic residues" evidence="1">
    <location>
        <begin position="512"/>
        <end position="523"/>
    </location>
</feature>
<organism evidence="2 3">
    <name type="scientific">Opisthorchis viverrini</name>
    <name type="common">Southeast Asian liver fluke</name>
    <dbReference type="NCBI Taxonomy" id="6198"/>
    <lineage>
        <taxon>Eukaryota</taxon>
        <taxon>Metazoa</taxon>
        <taxon>Spiralia</taxon>
        <taxon>Lophotrochozoa</taxon>
        <taxon>Platyhelminthes</taxon>
        <taxon>Trematoda</taxon>
        <taxon>Digenea</taxon>
        <taxon>Opisthorchiida</taxon>
        <taxon>Opisthorchiata</taxon>
        <taxon>Opisthorchiidae</taxon>
        <taxon>Opisthorchis</taxon>
    </lineage>
</organism>
<dbReference type="AlphaFoldDB" id="A0A074ZFP4"/>
<reference evidence="2 3" key="1">
    <citation type="submission" date="2013-11" db="EMBL/GenBank/DDBJ databases">
        <title>Opisthorchis viverrini - life in the bile duct.</title>
        <authorList>
            <person name="Young N.D."/>
            <person name="Nagarajan N."/>
            <person name="Lin S.J."/>
            <person name="Korhonen P.K."/>
            <person name="Jex A.R."/>
            <person name="Hall R.S."/>
            <person name="Safavi-Hemami H."/>
            <person name="Kaewkong W."/>
            <person name="Bertrand D."/>
            <person name="Gao S."/>
            <person name="Seet Q."/>
            <person name="Wongkham S."/>
            <person name="Teh B.T."/>
            <person name="Wongkham C."/>
            <person name="Intapan P.M."/>
            <person name="Maleewong W."/>
            <person name="Yang X."/>
            <person name="Hu M."/>
            <person name="Wang Z."/>
            <person name="Hofmann A."/>
            <person name="Sternberg P.W."/>
            <person name="Tan P."/>
            <person name="Wang J."/>
            <person name="Gasser R.B."/>
        </authorList>
    </citation>
    <scope>NUCLEOTIDE SEQUENCE [LARGE SCALE GENOMIC DNA]</scope>
</reference>
<feature type="compositionally biased region" description="Acidic residues" evidence="1">
    <location>
        <begin position="494"/>
        <end position="505"/>
    </location>
</feature>
<sequence length="669" mass="71410">MSKIQSTTSNTRKGMPSTKETHKSSTTDNGRTQKPIGNSNATTAQKPQPSTVTGAKTTGPTFTNSQNSSNTPAKAQNLSTPTTSGITHSSFNKTEYPQTEKNLNRSTGNPQHDSEPPSLAKSNTTDPVVTTTKKLISNQTEPVAHRSATWISGNTSENSQTGNVETKVPMETSNATSAQKSQASIVTGTQTEVTTLPSTRSPSGITNGTQNHSTLAITGITRNSINQTENPQTEETLNKSTGNTQHDSGPPSLFQANTTAPMRASTQQLNSNQTEQLGNISAASTSGNTSETSQTRNAETHEHTETSNATSAQKSQTSISTDIQTADPKLPSEREPSDIPTETQDFNSPMTTSFTYSLFSEDESAQTEESLDSSSGGMLPESEFTDMTESEIIASTISTTQQSISDTTEPAADMSATWINEDTSETIQTENVETQETMESSSSTAAQRSHSSIFMDTQTADQSSSSGQNPSDIPTETQDHNSPMTNSFTHSLFSEDESAQTEESLDSSSGDMQHKSESPDMKEANTMVTTITEAQQSNPNPSEPAAHMPATWSSEDIRETNKTENVETQEPKKSSSSTAAPKSQSSILSDMQTADPALPSAQNPSDIPVETPDHSLPITIGTNHRSISEAEVLQTEDILDSSTGSIHRSSFQLAIVDIYLVSSLIACLN</sequence>
<dbReference type="EMBL" id="KL596756">
    <property type="protein sequence ID" value="KER26101.1"/>
    <property type="molecule type" value="Genomic_DNA"/>
</dbReference>
<name>A0A074ZFP4_OPIVI</name>
<keyword evidence="3" id="KW-1185">Reference proteome</keyword>
<dbReference type="CTD" id="20320760"/>
<feature type="compositionally biased region" description="Polar residues" evidence="1">
    <location>
        <begin position="149"/>
        <end position="164"/>
    </location>
</feature>
<feature type="compositionally biased region" description="Polar residues" evidence="1">
    <location>
        <begin position="120"/>
        <end position="141"/>
    </location>
</feature>
<dbReference type="Proteomes" id="UP000054324">
    <property type="component" value="Unassembled WGS sequence"/>
</dbReference>
<protein>
    <submittedName>
        <fullName evidence="2">Uncharacterized protein</fullName>
    </submittedName>
</protein>
<feature type="compositionally biased region" description="Low complexity" evidence="1">
    <location>
        <begin position="574"/>
        <end position="586"/>
    </location>
</feature>
<feature type="compositionally biased region" description="Polar residues" evidence="1">
    <location>
        <begin position="254"/>
        <end position="263"/>
    </location>
</feature>
<evidence type="ECO:0000313" key="3">
    <source>
        <dbReference type="Proteomes" id="UP000054324"/>
    </source>
</evidence>
<feature type="region of interest" description="Disordered" evidence="1">
    <location>
        <begin position="1"/>
        <end position="263"/>
    </location>
</feature>
<feature type="compositionally biased region" description="Low complexity" evidence="1">
    <location>
        <begin position="434"/>
        <end position="452"/>
    </location>
</feature>
<feature type="compositionally biased region" description="Basic and acidic residues" evidence="1">
    <location>
        <begin position="555"/>
        <end position="573"/>
    </location>
</feature>
<evidence type="ECO:0000256" key="1">
    <source>
        <dbReference type="SAM" id="MobiDB-lite"/>
    </source>
</evidence>
<dbReference type="RefSeq" id="XP_009170148.1">
    <property type="nucleotide sequence ID" value="XM_009171884.1"/>
</dbReference>
<gene>
    <name evidence="2" type="ORF">T265_06581</name>
</gene>
<feature type="compositionally biased region" description="Polar residues" evidence="1">
    <location>
        <begin position="26"/>
        <end position="111"/>
    </location>
</feature>
<feature type="compositionally biased region" description="Acidic residues" evidence="1">
    <location>
        <begin position="360"/>
        <end position="371"/>
    </location>
</feature>
<proteinExistence type="predicted"/>
<dbReference type="KEGG" id="ovi:T265_06581"/>
<feature type="region of interest" description="Disordered" evidence="1">
    <location>
        <begin position="360"/>
        <end position="379"/>
    </location>
</feature>
<feature type="compositionally biased region" description="Polar residues" evidence="1">
    <location>
        <begin position="171"/>
        <end position="247"/>
    </location>
</feature>
<feature type="compositionally biased region" description="Polar residues" evidence="1">
    <location>
        <begin position="340"/>
        <end position="352"/>
    </location>
</feature>
<feature type="region of interest" description="Disordered" evidence="1">
    <location>
        <begin position="398"/>
        <end position="611"/>
    </location>
</feature>
<evidence type="ECO:0000313" key="2">
    <source>
        <dbReference type="EMBL" id="KER26101.1"/>
    </source>
</evidence>
<feature type="compositionally biased region" description="Polar residues" evidence="1">
    <location>
        <begin position="1"/>
        <end position="12"/>
    </location>
</feature>
<dbReference type="GeneID" id="20320760"/>
<dbReference type="OrthoDB" id="10677644at2759"/>
<feature type="compositionally biased region" description="Polar residues" evidence="1">
    <location>
        <begin position="526"/>
        <end position="540"/>
    </location>
</feature>
<feature type="compositionally biased region" description="Polar residues" evidence="1">
    <location>
        <begin position="454"/>
        <end position="492"/>
    </location>
</feature>
<feature type="region of interest" description="Disordered" evidence="1">
    <location>
        <begin position="281"/>
        <end position="352"/>
    </location>
</feature>
<feature type="compositionally biased region" description="Polar residues" evidence="1">
    <location>
        <begin position="417"/>
        <end position="432"/>
    </location>
</feature>
<feature type="compositionally biased region" description="Low complexity" evidence="1">
    <location>
        <begin position="398"/>
        <end position="409"/>
    </location>
</feature>